<proteinExistence type="inferred from homology"/>
<dbReference type="HOGENOM" id="CLU_001859_1_0_1"/>
<dbReference type="PROSITE" id="PS00572">
    <property type="entry name" value="GLYCOSYL_HYDROL_F1_1"/>
    <property type="match status" value="1"/>
</dbReference>
<dbReference type="eggNOG" id="KOG0626">
    <property type="taxonomic scope" value="Eukaryota"/>
</dbReference>
<dbReference type="KEGG" id="smo:SELMODRAFT_228612"/>
<organism evidence="9">
    <name type="scientific">Selaginella moellendorffii</name>
    <name type="common">Spikemoss</name>
    <dbReference type="NCBI Taxonomy" id="88036"/>
    <lineage>
        <taxon>Eukaryota</taxon>
        <taxon>Viridiplantae</taxon>
        <taxon>Streptophyta</taxon>
        <taxon>Embryophyta</taxon>
        <taxon>Tracheophyta</taxon>
        <taxon>Lycopodiopsida</taxon>
        <taxon>Selaginellales</taxon>
        <taxon>Selaginellaceae</taxon>
        <taxon>Selaginella</taxon>
    </lineage>
</organism>
<evidence type="ECO:0000256" key="6">
    <source>
        <dbReference type="RuleBase" id="RU003690"/>
    </source>
</evidence>
<dbReference type="InParanoid" id="D8S7H0"/>
<dbReference type="OMA" id="QANFAYI"/>
<dbReference type="Gene3D" id="3.20.20.80">
    <property type="entry name" value="Glycosidases"/>
    <property type="match status" value="1"/>
</dbReference>
<dbReference type="PANTHER" id="PTHR10353:SF36">
    <property type="entry name" value="LP05116P"/>
    <property type="match status" value="1"/>
</dbReference>
<evidence type="ECO:0000256" key="7">
    <source>
        <dbReference type="RuleBase" id="RU004468"/>
    </source>
</evidence>
<protein>
    <recommendedName>
        <fullName evidence="2">beta-glucosidase</fullName>
        <ecNumber evidence="2">3.2.1.21</ecNumber>
    </recommendedName>
</protein>
<dbReference type="PANTHER" id="PTHR10353">
    <property type="entry name" value="GLYCOSYL HYDROLASE"/>
    <property type="match status" value="1"/>
</dbReference>
<evidence type="ECO:0000256" key="5">
    <source>
        <dbReference type="PROSITE-ProRule" id="PRU10055"/>
    </source>
</evidence>
<keyword evidence="9" id="KW-1185">Reference proteome</keyword>
<dbReference type="GO" id="GO:0005975">
    <property type="term" value="P:carbohydrate metabolic process"/>
    <property type="evidence" value="ECO:0007669"/>
    <property type="project" value="InterPro"/>
</dbReference>
<feature type="active site" description="Nucleophile" evidence="5">
    <location>
        <position position="389"/>
    </location>
</feature>
<dbReference type="EC" id="3.2.1.21" evidence="2"/>
<dbReference type="Pfam" id="PF00232">
    <property type="entry name" value="Glyco_hydro_1"/>
    <property type="match status" value="1"/>
</dbReference>
<comment type="similarity">
    <text evidence="1 6">Belongs to the glycosyl hydrolase 1 family.</text>
</comment>
<gene>
    <name evidence="8" type="ORF">SELMODRAFT_228612</name>
</gene>
<dbReference type="PROSITE" id="PS00653">
    <property type="entry name" value="GLYCOSYL_HYDROL_F1_2"/>
    <property type="match status" value="1"/>
</dbReference>
<evidence type="ECO:0000256" key="4">
    <source>
        <dbReference type="ARBA" id="ARBA00023295"/>
    </source>
</evidence>
<evidence type="ECO:0000313" key="8">
    <source>
        <dbReference type="EMBL" id="EFJ19756.1"/>
    </source>
</evidence>
<accession>D8S7H0</accession>
<evidence type="ECO:0000256" key="3">
    <source>
        <dbReference type="ARBA" id="ARBA00022801"/>
    </source>
</evidence>
<dbReference type="EMBL" id="GL377605">
    <property type="protein sequence ID" value="EFJ19756.1"/>
    <property type="molecule type" value="Genomic_DNA"/>
</dbReference>
<dbReference type="Proteomes" id="UP000001514">
    <property type="component" value="Unassembled WGS sequence"/>
</dbReference>
<dbReference type="AlphaFoldDB" id="D8S7H0"/>
<dbReference type="Gramene" id="EFJ19756">
    <property type="protein sequence ID" value="EFJ19756"/>
    <property type="gene ID" value="SELMODRAFT_228612"/>
</dbReference>
<name>D8S7H0_SELML</name>
<dbReference type="OrthoDB" id="65569at2759"/>
<evidence type="ECO:0000256" key="1">
    <source>
        <dbReference type="ARBA" id="ARBA00010838"/>
    </source>
</evidence>
<sequence>MWINLHCVRAAPALSRRDFPAGFHFGTAASSYQYEGAATTGGRKASIWDEFAKIPGKIVDSTSGDVAIDQYHRFEDDIDLMVDLGTDAYRFSISWSRIFPDRKINPEGVAHYNRLIDRLIEKGITPFVTILHSDTPLALDEEYGSWLSPRIRKDFAEYAELCFSLFGDRVKNWITLNEPHLQANFAYIIGLLAPGRCSQEYPRGCAAGNSSTEAYLVVHNFLLAHAAAVGIYRSRFQHQGGSIGIAIDASWYEPLTSSRSDEEAAQRARDFEVGWILDPIFFGDYPDSMRRLVGDRLPRFSVEDKALVQGSLDFLGVNHYTTNYATTGLDFPLSLVGYYKDHNVRLLAQKDGVSLGPQVNGINVVPWGFEKLLGYIRVRYKNPRVFITENGISDAVDSLTNSSNLGDLTRINYISGYVDAMLTAIRKGSTIRGYFVWSLCDNWEWTNGFTWRYGLYYVDRHDNLTRYPKESAKWFKSFLAGKYYNTIAMLNSAAIK</sequence>
<keyword evidence="3 7" id="KW-0378">Hydrolase</keyword>
<evidence type="ECO:0000256" key="2">
    <source>
        <dbReference type="ARBA" id="ARBA00012744"/>
    </source>
</evidence>
<dbReference type="FunFam" id="3.20.20.80:FF:000020">
    <property type="entry name" value="Beta-glucosidase 12"/>
    <property type="match status" value="1"/>
</dbReference>
<dbReference type="InterPro" id="IPR017853">
    <property type="entry name" value="GH"/>
</dbReference>
<dbReference type="GO" id="GO:0008422">
    <property type="term" value="F:beta-glucosidase activity"/>
    <property type="evidence" value="ECO:0000318"/>
    <property type="project" value="GO_Central"/>
</dbReference>
<dbReference type="InterPro" id="IPR001360">
    <property type="entry name" value="Glyco_hydro_1"/>
</dbReference>
<dbReference type="STRING" id="88036.D8S7H0"/>
<dbReference type="InterPro" id="IPR018120">
    <property type="entry name" value="Glyco_hydro_1_AS"/>
</dbReference>
<dbReference type="SUPFAM" id="SSF51445">
    <property type="entry name" value="(Trans)glycosidases"/>
    <property type="match status" value="1"/>
</dbReference>
<reference evidence="8 9" key="1">
    <citation type="journal article" date="2011" name="Science">
        <title>The Selaginella genome identifies genetic changes associated with the evolution of vascular plants.</title>
        <authorList>
            <person name="Banks J.A."/>
            <person name="Nishiyama T."/>
            <person name="Hasebe M."/>
            <person name="Bowman J.L."/>
            <person name="Gribskov M."/>
            <person name="dePamphilis C."/>
            <person name="Albert V.A."/>
            <person name="Aono N."/>
            <person name="Aoyama T."/>
            <person name="Ambrose B.A."/>
            <person name="Ashton N.W."/>
            <person name="Axtell M.J."/>
            <person name="Barker E."/>
            <person name="Barker M.S."/>
            <person name="Bennetzen J.L."/>
            <person name="Bonawitz N.D."/>
            <person name="Chapple C."/>
            <person name="Cheng C."/>
            <person name="Correa L.G."/>
            <person name="Dacre M."/>
            <person name="DeBarry J."/>
            <person name="Dreyer I."/>
            <person name="Elias M."/>
            <person name="Engstrom E.M."/>
            <person name="Estelle M."/>
            <person name="Feng L."/>
            <person name="Finet C."/>
            <person name="Floyd S.K."/>
            <person name="Frommer W.B."/>
            <person name="Fujita T."/>
            <person name="Gramzow L."/>
            <person name="Gutensohn M."/>
            <person name="Harholt J."/>
            <person name="Hattori M."/>
            <person name="Heyl A."/>
            <person name="Hirai T."/>
            <person name="Hiwatashi Y."/>
            <person name="Ishikawa M."/>
            <person name="Iwata M."/>
            <person name="Karol K.G."/>
            <person name="Koehler B."/>
            <person name="Kolukisaoglu U."/>
            <person name="Kubo M."/>
            <person name="Kurata T."/>
            <person name="Lalonde S."/>
            <person name="Li K."/>
            <person name="Li Y."/>
            <person name="Litt A."/>
            <person name="Lyons E."/>
            <person name="Manning G."/>
            <person name="Maruyama T."/>
            <person name="Michael T.P."/>
            <person name="Mikami K."/>
            <person name="Miyazaki S."/>
            <person name="Morinaga S."/>
            <person name="Murata T."/>
            <person name="Mueller-Roeber B."/>
            <person name="Nelson D.R."/>
            <person name="Obara M."/>
            <person name="Oguri Y."/>
            <person name="Olmstead R.G."/>
            <person name="Onodera N."/>
            <person name="Petersen B.L."/>
            <person name="Pils B."/>
            <person name="Prigge M."/>
            <person name="Rensing S.A."/>
            <person name="Riano-Pachon D.M."/>
            <person name="Roberts A.W."/>
            <person name="Sato Y."/>
            <person name="Scheller H.V."/>
            <person name="Schulz B."/>
            <person name="Schulz C."/>
            <person name="Shakirov E.V."/>
            <person name="Shibagaki N."/>
            <person name="Shinohara N."/>
            <person name="Shippen D.E."/>
            <person name="Soerensen I."/>
            <person name="Sotooka R."/>
            <person name="Sugimoto N."/>
            <person name="Sugita M."/>
            <person name="Sumikawa N."/>
            <person name="Tanurdzic M."/>
            <person name="Theissen G."/>
            <person name="Ulvskov P."/>
            <person name="Wakazuki S."/>
            <person name="Weng J.K."/>
            <person name="Willats W.W."/>
            <person name="Wipf D."/>
            <person name="Wolf P.G."/>
            <person name="Yang L."/>
            <person name="Zimmer A.D."/>
            <person name="Zhu Q."/>
            <person name="Mitros T."/>
            <person name="Hellsten U."/>
            <person name="Loque D."/>
            <person name="Otillar R."/>
            <person name="Salamov A."/>
            <person name="Schmutz J."/>
            <person name="Shapiro H."/>
            <person name="Lindquist E."/>
            <person name="Lucas S."/>
            <person name="Rokhsar D."/>
            <person name="Grigoriev I.V."/>
        </authorList>
    </citation>
    <scope>NUCLEOTIDE SEQUENCE [LARGE SCALE GENOMIC DNA]</scope>
</reference>
<evidence type="ECO:0000313" key="9">
    <source>
        <dbReference type="Proteomes" id="UP000001514"/>
    </source>
</evidence>
<dbReference type="InterPro" id="IPR033132">
    <property type="entry name" value="GH_1_N_CS"/>
</dbReference>
<keyword evidence="4 7" id="KW-0326">Glycosidase</keyword>
<dbReference type="PRINTS" id="PR00131">
    <property type="entry name" value="GLHYDRLASE1"/>
</dbReference>